<dbReference type="PANTHER" id="PTHR30006:SF2">
    <property type="entry name" value="ABC TRANSPORTER SUBSTRATE-BINDING PROTEIN"/>
    <property type="match status" value="1"/>
</dbReference>
<reference evidence="4 5" key="1">
    <citation type="submission" date="2020-08" db="EMBL/GenBank/DDBJ databases">
        <title>The Agave Microbiome: Exploring the role of microbial communities in plant adaptations to desert environments.</title>
        <authorList>
            <person name="Partida-Martinez L.P."/>
        </authorList>
    </citation>
    <scope>NUCLEOTIDE SEQUENCE [LARGE SCALE GENOMIC DNA]</scope>
    <source>
        <strain evidence="4 5">AS3.12</strain>
    </source>
</reference>
<evidence type="ECO:0000256" key="2">
    <source>
        <dbReference type="ARBA" id="ARBA00022764"/>
    </source>
</evidence>
<comment type="caution">
    <text evidence="4">The sequence shown here is derived from an EMBL/GenBank/DDBJ whole genome shotgun (WGS) entry which is preliminary data.</text>
</comment>
<dbReference type="SUPFAM" id="SSF53850">
    <property type="entry name" value="Periplasmic binding protein-like II"/>
    <property type="match status" value="1"/>
</dbReference>
<keyword evidence="1 3" id="KW-0732">Signal</keyword>
<dbReference type="InterPro" id="IPR006059">
    <property type="entry name" value="SBP"/>
</dbReference>
<dbReference type="RefSeq" id="WP_184655726.1">
    <property type="nucleotide sequence ID" value="NZ_JACHBU010000009.1"/>
</dbReference>
<accession>A0A7X0JPK5</accession>
<dbReference type="PANTHER" id="PTHR30006">
    <property type="entry name" value="THIAMINE-BINDING PERIPLASMIC PROTEIN-RELATED"/>
    <property type="match status" value="1"/>
</dbReference>
<protein>
    <submittedName>
        <fullName evidence="4">Iron(III) transport system substrate-binding protein</fullName>
    </submittedName>
</protein>
<organism evidence="4 5">
    <name type="scientific">Rhizobium soli</name>
    <dbReference type="NCBI Taxonomy" id="424798"/>
    <lineage>
        <taxon>Bacteria</taxon>
        <taxon>Pseudomonadati</taxon>
        <taxon>Pseudomonadota</taxon>
        <taxon>Alphaproteobacteria</taxon>
        <taxon>Hyphomicrobiales</taxon>
        <taxon>Rhizobiaceae</taxon>
        <taxon>Rhizobium/Agrobacterium group</taxon>
        <taxon>Rhizobium</taxon>
    </lineage>
</organism>
<feature type="signal peptide" evidence="3">
    <location>
        <begin position="1"/>
        <end position="23"/>
    </location>
</feature>
<name>A0A7X0JPK5_9HYPH</name>
<dbReference type="Gene3D" id="3.40.190.10">
    <property type="entry name" value="Periplasmic binding protein-like II"/>
    <property type="match status" value="2"/>
</dbReference>
<keyword evidence="5" id="KW-1185">Reference proteome</keyword>
<dbReference type="EMBL" id="JACHBU010000009">
    <property type="protein sequence ID" value="MBB6510582.1"/>
    <property type="molecule type" value="Genomic_DNA"/>
</dbReference>
<gene>
    <name evidence="4" type="ORF">F4695_003973</name>
</gene>
<evidence type="ECO:0000256" key="1">
    <source>
        <dbReference type="ARBA" id="ARBA00022729"/>
    </source>
</evidence>
<sequence>MPRTLIHLLAGASVMTIGLTAAAGQEAKEIGISDSAYSLEALIEAAKKEGPITVIDATGKIVSMAENFSQKYGLKATGVKMSGQDQEQIIAREAAAGNVRTDVFNMSNLPSVASQILPQGFGISWLAPDLKAKIPMQYQNPAITSNNPWVFAYNTSVHGETCPVDNLWALTTQEWKGRVAIPDPLLRNETMFWFNQLATHEDEAMREAYKAHFGEELKTDEASATAEWVKRLAQNKLKVTKSDTDVGPIVGAADEKPPIGFLSAAIFRDAKKDGYGMGICKEMKPWVGQLTPRVAVIAAGTKSPNTAKLFVHFMMTEEGMAPQLSDGKISTNTDAKMPADEASGIANVIDRLYVNHSETTPDDFAKLQDWQDFWLTNSR</sequence>
<evidence type="ECO:0000256" key="3">
    <source>
        <dbReference type="SAM" id="SignalP"/>
    </source>
</evidence>
<dbReference type="AlphaFoldDB" id="A0A7X0JPK5"/>
<proteinExistence type="predicted"/>
<evidence type="ECO:0000313" key="5">
    <source>
        <dbReference type="Proteomes" id="UP000585437"/>
    </source>
</evidence>
<dbReference type="Pfam" id="PF13416">
    <property type="entry name" value="SBP_bac_8"/>
    <property type="match status" value="1"/>
</dbReference>
<feature type="chain" id="PRO_5030729186" evidence="3">
    <location>
        <begin position="24"/>
        <end position="379"/>
    </location>
</feature>
<evidence type="ECO:0000313" key="4">
    <source>
        <dbReference type="EMBL" id="MBB6510582.1"/>
    </source>
</evidence>
<keyword evidence="2" id="KW-0574">Periplasm</keyword>
<dbReference type="Proteomes" id="UP000585437">
    <property type="component" value="Unassembled WGS sequence"/>
</dbReference>